<dbReference type="FunFam" id="1.20.1250.20:FF:000134">
    <property type="entry name" value="MFS sugar transporter protein"/>
    <property type="match status" value="1"/>
</dbReference>
<evidence type="ECO:0000256" key="3">
    <source>
        <dbReference type="ARBA" id="ARBA00008661"/>
    </source>
</evidence>
<dbReference type="GO" id="GO:0016758">
    <property type="term" value="F:hexosyltransferase activity"/>
    <property type="evidence" value="ECO:0007669"/>
    <property type="project" value="InterPro"/>
</dbReference>
<evidence type="ECO:0000256" key="14">
    <source>
        <dbReference type="SAM" id="Phobius"/>
    </source>
</evidence>
<dbReference type="PANTHER" id="PTHR48022:SF64">
    <property type="entry name" value="MAJOR FACILITATOR SUPERFAMILY (MFS) PROFILE DOMAIN-CONTAINING PROTEIN"/>
    <property type="match status" value="1"/>
</dbReference>
<evidence type="ECO:0000313" key="16">
    <source>
        <dbReference type="EMBL" id="KAF8757589.1"/>
    </source>
</evidence>
<dbReference type="InterPro" id="IPR005829">
    <property type="entry name" value="Sugar_transporter_CS"/>
</dbReference>
<evidence type="ECO:0000256" key="8">
    <source>
        <dbReference type="ARBA" id="ARBA00022692"/>
    </source>
</evidence>
<feature type="compositionally biased region" description="Polar residues" evidence="13">
    <location>
        <begin position="585"/>
        <end position="599"/>
    </location>
</feature>
<comment type="similarity">
    <text evidence="4">Belongs to the major facilitator superfamily. Sugar transporter (TC 2.A.1.1) family.</text>
</comment>
<dbReference type="Proteomes" id="UP000614334">
    <property type="component" value="Unassembled WGS sequence"/>
</dbReference>
<dbReference type="PANTHER" id="PTHR48022">
    <property type="entry name" value="PLASTIDIC GLUCOSE TRANSPORTER 4"/>
    <property type="match status" value="1"/>
</dbReference>
<sequence length="1062" mass="117894">MAPLGAANFCPDDTPLDIVLYSGRWYKHRHLVILNLMLVIPLVTSYANGYDGSMMNGLQSVDGWKEYFGHPTPKELGLFNAIQSIGSLAAIPPAPFLSDRFGRRAGIFVGSSITLGGAITQTLTTNLHTFVAARFMIGFGTTLAMMASPLLISELAYPTHRAPLTALYNSLWFSGQIVAGGLVDIWHLSNPQRMVVAYSIGPPRGFERAPVGVCMVHPGQPALWFLWDETKKPGGADEMARGGEENNGLVKFEYQEIKNALAAESQRGSAWIDLFRTAGNRRRMRIILAIALFSQWSGSGLISYYLERVLSGIRIESSRDQTLINGCLAIWNLMWAAGAAMFVDRLGRRKLFLTSNVGMLVGFSILTTCAAIFEKSRVERAGHGVIASLFLFQAAYAIGYTPLLVSYTVEILPFFLRAKGLAVMYLFVNAALIFNQYVRALVLCSESKLTLVVQTNPIALDALKWKYYLIYTVWLVFELVFIYLFAVETRNRSLEETAALFDGDAALPDMAMDTRTESFMAEHVSRESSRISSVPESGDKPRVFDGREGFQLYDLGSKAMHSYASSNRDDRSRGGRMVVALGRMSSPNRELSPMSAGSTSRERVSSPDEEAHDPLLGRSESPVQSHRRKHRRRRSRWTGIAYDTGYYLVRQPWFPTRPLSIVSRPSLVVPCSLTAAVHLPLSARSPRHLPCLCHHISRQLVQVGAVMASLLLRHRTLPPANYSTLPPVGVFLGVLTVASGYERRMMIRESYAAHPASRIPGTERTVVRFVMGRPTGADIQAVQIENDIYNDMVILPIKENMNDGKSFAYFEWAYHNALVPLPPPDYVLKVDDDSFVMLGEIEARLRVTPRSLTYWGYVVKKRFMGGESYALSFDLVQYIATSPVVRPNQRRRRPGHCTMDEVPPRANDIVWWSERCWIYDHPKPAPSTPAASSFLPKSRGSEPSRLGVARARTMGISWMFGGAASPPIVIAIPTRLPPTGLPLHPSAGQLDPRPSHGGSRRGIAHVPARPRPRPQEVYENRETWEEKFRGNKVGGSVVVHYVKSASGGSSASRFCWAGWVSG</sequence>
<name>A0A8H7IEM1_9AGAM</name>
<gene>
    <name evidence="16" type="ORF">RHS01_03476</name>
</gene>
<feature type="transmembrane region" description="Helical" evidence="14">
    <location>
        <begin position="322"/>
        <end position="344"/>
    </location>
</feature>
<dbReference type="GO" id="GO:0000139">
    <property type="term" value="C:Golgi membrane"/>
    <property type="evidence" value="ECO:0007669"/>
    <property type="project" value="UniProtKB-SubCell"/>
</dbReference>
<evidence type="ECO:0000256" key="11">
    <source>
        <dbReference type="ARBA" id="ARBA00023034"/>
    </source>
</evidence>
<accession>A0A8H7IEM1</accession>
<keyword evidence="6" id="KW-0328">Glycosyltransferase</keyword>
<keyword evidence="7" id="KW-0808">Transferase</keyword>
<dbReference type="SUPFAM" id="SSF103473">
    <property type="entry name" value="MFS general substrate transporter"/>
    <property type="match status" value="1"/>
</dbReference>
<feature type="transmembrane region" description="Helical" evidence="14">
    <location>
        <begin position="78"/>
        <end position="98"/>
    </location>
</feature>
<keyword evidence="5" id="KW-0813">Transport</keyword>
<feature type="transmembrane region" description="Helical" evidence="14">
    <location>
        <begin position="286"/>
        <end position="306"/>
    </location>
</feature>
<dbReference type="GO" id="GO:0005351">
    <property type="term" value="F:carbohydrate:proton symporter activity"/>
    <property type="evidence" value="ECO:0007669"/>
    <property type="project" value="TreeGrafter"/>
</dbReference>
<evidence type="ECO:0000256" key="2">
    <source>
        <dbReference type="ARBA" id="ARBA00004323"/>
    </source>
</evidence>
<evidence type="ECO:0000256" key="9">
    <source>
        <dbReference type="ARBA" id="ARBA00022968"/>
    </source>
</evidence>
<dbReference type="Pfam" id="PF00083">
    <property type="entry name" value="Sugar_tr"/>
    <property type="match status" value="1"/>
</dbReference>
<evidence type="ECO:0000256" key="10">
    <source>
        <dbReference type="ARBA" id="ARBA00022989"/>
    </source>
</evidence>
<feature type="transmembrane region" description="Helical" evidence="14">
    <location>
        <begin position="467"/>
        <end position="486"/>
    </location>
</feature>
<comment type="caution">
    <text evidence="16">The sequence shown here is derived from an EMBL/GenBank/DDBJ whole genome shotgun (WGS) entry which is preliminary data.</text>
</comment>
<evidence type="ECO:0000256" key="12">
    <source>
        <dbReference type="ARBA" id="ARBA00023136"/>
    </source>
</evidence>
<dbReference type="EMBL" id="JACYCF010000004">
    <property type="protein sequence ID" value="KAF8757589.1"/>
    <property type="molecule type" value="Genomic_DNA"/>
</dbReference>
<comment type="similarity">
    <text evidence="3">Belongs to the glycosyltransferase 31 family.</text>
</comment>
<dbReference type="InterPro" id="IPR002659">
    <property type="entry name" value="Glyco_trans_31"/>
</dbReference>
<keyword evidence="10 14" id="KW-1133">Transmembrane helix</keyword>
<feature type="transmembrane region" description="Helical" evidence="14">
    <location>
        <begin position="105"/>
        <end position="124"/>
    </location>
</feature>
<evidence type="ECO:0000256" key="6">
    <source>
        <dbReference type="ARBA" id="ARBA00022676"/>
    </source>
</evidence>
<feature type="transmembrane region" description="Helical" evidence="14">
    <location>
        <begin position="31"/>
        <end position="50"/>
    </location>
</feature>
<proteinExistence type="inferred from homology"/>
<dbReference type="InterPro" id="IPR020846">
    <property type="entry name" value="MFS_dom"/>
</dbReference>
<feature type="transmembrane region" description="Helical" evidence="14">
    <location>
        <begin position="421"/>
        <end position="438"/>
    </location>
</feature>
<keyword evidence="11" id="KW-0333">Golgi apparatus</keyword>
<feature type="region of interest" description="Disordered" evidence="13">
    <location>
        <begin position="581"/>
        <end position="634"/>
    </location>
</feature>
<feature type="region of interest" description="Disordered" evidence="13">
    <location>
        <begin position="985"/>
        <end position="1013"/>
    </location>
</feature>
<dbReference type="InterPro" id="IPR050360">
    <property type="entry name" value="MFS_Sugar_Transporters"/>
</dbReference>
<comment type="subcellular location">
    <subcellularLocation>
        <location evidence="2">Golgi apparatus membrane</location>
        <topology evidence="2">Single-pass type II membrane protein</topology>
    </subcellularLocation>
    <subcellularLocation>
        <location evidence="1">Membrane</location>
        <topology evidence="1">Multi-pass membrane protein</topology>
    </subcellularLocation>
</comment>
<evidence type="ECO:0000256" key="13">
    <source>
        <dbReference type="SAM" id="MobiDB-lite"/>
    </source>
</evidence>
<dbReference type="PROSITE" id="PS50850">
    <property type="entry name" value="MFS"/>
    <property type="match status" value="1"/>
</dbReference>
<organism evidence="16 17">
    <name type="scientific">Rhizoctonia solani</name>
    <dbReference type="NCBI Taxonomy" id="456999"/>
    <lineage>
        <taxon>Eukaryota</taxon>
        <taxon>Fungi</taxon>
        <taxon>Dikarya</taxon>
        <taxon>Basidiomycota</taxon>
        <taxon>Agaricomycotina</taxon>
        <taxon>Agaricomycetes</taxon>
        <taxon>Cantharellales</taxon>
        <taxon>Ceratobasidiaceae</taxon>
        <taxon>Rhizoctonia</taxon>
    </lineage>
</organism>
<evidence type="ECO:0000256" key="7">
    <source>
        <dbReference type="ARBA" id="ARBA00022679"/>
    </source>
</evidence>
<dbReference type="PROSITE" id="PS00216">
    <property type="entry name" value="SUGAR_TRANSPORT_1"/>
    <property type="match status" value="1"/>
</dbReference>
<dbReference type="Gene3D" id="1.20.1250.20">
    <property type="entry name" value="MFS general substrate transporter like domains"/>
    <property type="match status" value="1"/>
</dbReference>
<reference evidence="16" key="1">
    <citation type="submission" date="2020-09" db="EMBL/GenBank/DDBJ databases">
        <title>Comparative genome analyses of four rice-infecting Rhizoctonia solani isolates reveal extensive enrichment of homogalacturonan modification genes.</title>
        <authorList>
            <person name="Lee D.-Y."/>
            <person name="Jeon J."/>
            <person name="Kim K.-T."/>
            <person name="Cheong K."/>
            <person name="Song H."/>
            <person name="Choi G."/>
            <person name="Ko J."/>
            <person name="Opiyo S.O."/>
            <person name="Zuo S."/>
            <person name="Madhav S."/>
            <person name="Lee Y.-H."/>
            <person name="Wang G.-L."/>
        </authorList>
    </citation>
    <scope>NUCLEOTIDE SEQUENCE</scope>
    <source>
        <strain evidence="16">AG1-IA B2</strain>
    </source>
</reference>
<evidence type="ECO:0000256" key="1">
    <source>
        <dbReference type="ARBA" id="ARBA00004141"/>
    </source>
</evidence>
<keyword evidence="8 14" id="KW-0812">Transmembrane</keyword>
<protein>
    <submittedName>
        <fullName evidence="16">Transporter</fullName>
    </submittedName>
</protein>
<dbReference type="InterPro" id="IPR005828">
    <property type="entry name" value="MFS_sugar_transport-like"/>
</dbReference>
<feature type="compositionally biased region" description="Basic residues" evidence="13">
    <location>
        <begin position="625"/>
        <end position="634"/>
    </location>
</feature>
<keyword evidence="12 14" id="KW-0472">Membrane</keyword>
<evidence type="ECO:0000256" key="5">
    <source>
        <dbReference type="ARBA" id="ARBA00022448"/>
    </source>
</evidence>
<dbReference type="Pfam" id="PF01762">
    <property type="entry name" value="Galactosyl_T"/>
    <property type="match status" value="1"/>
</dbReference>
<feature type="transmembrane region" description="Helical" evidence="14">
    <location>
        <begin position="130"/>
        <end position="152"/>
    </location>
</feature>
<evidence type="ECO:0000256" key="4">
    <source>
        <dbReference type="ARBA" id="ARBA00010992"/>
    </source>
</evidence>
<feature type="transmembrane region" description="Helical" evidence="14">
    <location>
        <begin position="724"/>
        <end position="741"/>
    </location>
</feature>
<feature type="transmembrane region" description="Helical" evidence="14">
    <location>
        <begin position="385"/>
        <end position="409"/>
    </location>
</feature>
<evidence type="ECO:0000259" key="15">
    <source>
        <dbReference type="PROSITE" id="PS50850"/>
    </source>
</evidence>
<feature type="domain" description="Major facilitator superfamily (MFS) profile" evidence="15">
    <location>
        <begin position="37"/>
        <end position="490"/>
    </location>
</feature>
<dbReference type="AlphaFoldDB" id="A0A8H7IEM1"/>
<dbReference type="InterPro" id="IPR036259">
    <property type="entry name" value="MFS_trans_sf"/>
</dbReference>
<feature type="transmembrane region" description="Helical" evidence="14">
    <location>
        <begin position="351"/>
        <end position="373"/>
    </location>
</feature>
<evidence type="ECO:0000313" key="17">
    <source>
        <dbReference type="Proteomes" id="UP000614334"/>
    </source>
</evidence>
<feature type="compositionally biased region" description="Basic residues" evidence="13">
    <location>
        <begin position="998"/>
        <end position="1012"/>
    </location>
</feature>
<keyword evidence="9" id="KW-0735">Signal-anchor</keyword>